<feature type="transmembrane region" description="Helical" evidence="2">
    <location>
        <begin position="344"/>
        <end position="363"/>
    </location>
</feature>
<gene>
    <name evidence="4" type="ORF">FGO68_gene1800</name>
</gene>
<name>A0A8J8P403_HALGN</name>
<feature type="transmembrane region" description="Helical" evidence="2">
    <location>
        <begin position="527"/>
        <end position="547"/>
    </location>
</feature>
<feature type="region of interest" description="Disordered" evidence="1">
    <location>
        <begin position="1077"/>
        <end position="1098"/>
    </location>
</feature>
<accession>A0A8J8P403</accession>
<dbReference type="EMBL" id="RRYP01000893">
    <property type="protein sequence ID" value="TNV86697.1"/>
    <property type="molecule type" value="Genomic_DNA"/>
</dbReference>
<evidence type="ECO:0000313" key="4">
    <source>
        <dbReference type="EMBL" id="TNV86697.1"/>
    </source>
</evidence>
<sequence>MILQSLNQQSLVILQESLGGAFNDPKDDEEEEEPFAAQRMSSVLNPMASKFSIEFSKSQVLPKRGQYRPSTFKSMVQMNATAAPGGSKHALPQIPKNPMSMKQKIEQARNQMGFRNKLHSQVHNMKGSFNANSIILEHKNMLKKEASKSKFRKGNPRVEEVKNEDEESSMSHFTKRNISQATSQNANLQIRPTFLDSDGSHRISIIEPPNEGEQSPYQKTALGTPDVLEMIPESDQSMVASNLNNQQTLLLPSQTQRIKRKRSSANLLKGNLMAMQAINQTLQKATTFGPGGGLIASPTRDQLALSQDDMDFFGDQDNINDDKLQNHTDKALKMQEKLYDSWRMYDIIASIIAIVGLTIAIFSHERDLSHQFDLKHSSTSNNTLTIINGTKIGQLQEDTFGYIEQIDQLYYKEGEQQQDVFLVIVTALTVISCILMALRHVYMAKWKLQLYKFLLIECMLRPIDNARQQQLKSLDAVPFYKDVNFYIDMAMMMIQPVPFLQERMGLFNIKCIDITNKSSYINVEYNINQIFLAFMFLRIIFIVRSLLNYSKFIDQNAKKLLSDNYGFYPDVQFTLKCLIQMRPELTVSIILAMSVMVISYILRLFEITYYRAINQLDMEQFIQPVWAVVITMGTVGFGDVVPVSPIGRIIMMITSIWGAFMFSLVLVAFSMIFNMSPHQKKAMHHLLLSRKAASTIALAFRFFTARKMSKNQLQHNPQLKEIFQRKISFSHLDQDLKRLKIDMEENMRDFKEERIHFKKLKMIDGNEQRKNIKLIKTEVLNIAHAMKEMQEKFFGDASPKFKFGDQSPSGQSDQSQIIQMLKELAEAQQEMKSQITEQNRAITNLQTVIVSAQSEEGDDYAHNNDLQFEANFDSEENHPQGGESGSVHALDMNETGPISMVIRGITATVERITERQETQMTNIQEPSMRTGDVDGNIESQQLKERVSTPTAHSAVINSVTKKEPKAQRRMTAFQRMLEANRRSNIYASEESKTQLNATKSAYQIGGTSNMFPYFQNATSHISMKQQHAPRGMHRGNSGSRTPVLGGANANGQTTSKGKSSFAQYLSEVDEFRGIIHNTQNPPSDFILPPSSEQQPSREIGIRSGDPYVANDEVATIEHNNTTSAISMQKGANVPRTQSKDYHLSKLNESGSGKQKQLRRILESPTASLQQLYLHYSEENQLPEKMAKPAFSGSANFNNNNLQLPSIPNNKIQVEDPNGLIVPQNALLSTIHQNHNPFNNFSFLQRPPTKQQNDPPIIIEDVNLLGSGGESPSGAQFHNKVEEREVGCMISNEQSYTASEEGSDSQTHDIYQ</sequence>
<evidence type="ECO:0000256" key="1">
    <source>
        <dbReference type="SAM" id="MobiDB-lite"/>
    </source>
</evidence>
<dbReference type="Pfam" id="PF07885">
    <property type="entry name" value="Ion_trans_2"/>
    <property type="match status" value="1"/>
</dbReference>
<keyword evidence="2" id="KW-1133">Transmembrane helix</keyword>
<feature type="transmembrane region" description="Helical" evidence="2">
    <location>
        <begin position="625"/>
        <end position="643"/>
    </location>
</feature>
<protein>
    <recommendedName>
        <fullName evidence="3">Potassium channel domain-containing protein</fullName>
    </recommendedName>
</protein>
<dbReference type="GO" id="GO:0016286">
    <property type="term" value="F:small conductance calcium-activated potassium channel activity"/>
    <property type="evidence" value="ECO:0007669"/>
    <property type="project" value="InterPro"/>
</dbReference>
<feature type="transmembrane region" description="Helical" evidence="2">
    <location>
        <begin position="649"/>
        <end position="673"/>
    </location>
</feature>
<feature type="transmembrane region" description="Helical" evidence="2">
    <location>
        <begin position="585"/>
        <end position="605"/>
    </location>
</feature>
<evidence type="ECO:0000256" key="2">
    <source>
        <dbReference type="SAM" id="Phobius"/>
    </source>
</evidence>
<dbReference type="Gene3D" id="1.10.287.70">
    <property type="match status" value="1"/>
</dbReference>
<dbReference type="PANTHER" id="PTHR10153">
    <property type="entry name" value="SMALL CONDUCTANCE CALCIUM-ACTIVATED POTASSIUM CHANNEL"/>
    <property type="match status" value="1"/>
</dbReference>
<comment type="caution">
    <text evidence="4">The sequence shown here is derived from an EMBL/GenBank/DDBJ whole genome shotgun (WGS) entry which is preliminary data.</text>
</comment>
<keyword evidence="5" id="KW-1185">Reference proteome</keyword>
<evidence type="ECO:0000313" key="5">
    <source>
        <dbReference type="Proteomes" id="UP000785679"/>
    </source>
</evidence>
<feature type="region of interest" description="Disordered" evidence="1">
    <location>
        <begin position="1291"/>
        <end position="1311"/>
    </location>
</feature>
<feature type="domain" description="Potassium channel" evidence="3">
    <location>
        <begin position="608"/>
        <end position="671"/>
    </location>
</feature>
<dbReference type="SUPFAM" id="SSF81324">
    <property type="entry name" value="Voltage-gated potassium channels"/>
    <property type="match status" value="1"/>
</dbReference>
<dbReference type="Proteomes" id="UP000785679">
    <property type="component" value="Unassembled WGS sequence"/>
</dbReference>
<dbReference type="InterPro" id="IPR015449">
    <property type="entry name" value="K_chnl_Ca-activ_SK"/>
</dbReference>
<keyword evidence="2" id="KW-0812">Transmembrane</keyword>
<evidence type="ECO:0000259" key="3">
    <source>
        <dbReference type="Pfam" id="PF07885"/>
    </source>
</evidence>
<feature type="region of interest" description="Disordered" evidence="1">
    <location>
        <begin position="146"/>
        <end position="172"/>
    </location>
</feature>
<feature type="transmembrane region" description="Helical" evidence="2">
    <location>
        <begin position="420"/>
        <end position="442"/>
    </location>
</feature>
<dbReference type="InterPro" id="IPR013099">
    <property type="entry name" value="K_chnl_dom"/>
</dbReference>
<keyword evidence="2" id="KW-0472">Membrane</keyword>
<dbReference type="GO" id="GO:0016020">
    <property type="term" value="C:membrane"/>
    <property type="evidence" value="ECO:0007669"/>
    <property type="project" value="InterPro"/>
</dbReference>
<proteinExistence type="predicted"/>
<reference evidence="4" key="1">
    <citation type="submission" date="2019-06" db="EMBL/GenBank/DDBJ databases">
        <authorList>
            <person name="Zheng W."/>
        </authorList>
    </citation>
    <scope>NUCLEOTIDE SEQUENCE</scope>
    <source>
        <strain evidence="4">QDHG01</strain>
    </source>
</reference>
<dbReference type="OrthoDB" id="73653at2759"/>
<organism evidence="4 5">
    <name type="scientific">Halteria grandinella</name>
    <dbReference type="NCBI Taxonomy" id="5974"/>
    <lineage>
        <taxon>Eukaryota</taxon>
        <taxon>Sar</taxon>
        <taxon>Alveolata</taxon>
        <taxon>Ciliophora</taxon>
        <taxon>Intramacronucleata</taxon>
        <taxon>Spirotrichea</taxon>
        <taxon>Stichotrichia</taxon>
        <taxon>Sporadotrichida</taxon>
        <taxon>Halteriidae</taxon>
        <taxon>Halteria</taxon>
    </lineage>
</organism>